<dbReference type="Proteomes" id="UP001623232">
    <property type="component" value="Chromosome"/>
</dbReference>
<accession>A0ABZ2XTP9</accession>
<dbReference type="Gene3D" id="3.30.70.3090">
    <property type="entry name" value="ORF SCO4226, nickel-binding ferredoxin-like monomer"/>
    <property type="match status" value="1"/>
</dbReference>
<dbReference type="InterPro" id="IPR025336">
    <property type="entry name" value="SCO4226-like"/>
</dbReference>
<gene>
    <name evidence="1" type="ORF">QEZ52_16710</name>
</gene>
<name>A0ABZ2XTP9_9RHOB</name>
<sequence length="85" mass="9804">MPRFIIERNFADQLVIDNDAKIQIKEINDEEGVEWIFSFLSADKRKTYCLYEAPDEDSLRKAAERLNIPADVITSVDRIDPGLFA</sequence>
<organism evidence="1 2">
    <name type="scientific">Aliisedimentitalea scapharcae</name>
    <dbReference type="NCBI Taxonomy" id="1524259"/>
    <lineage>
        <taxon>Bacteria</taxon>
        <taxon>Pseudomonadati</taxon>
        <taxon>Pseudomonadota</taxon>
        <taxon>Alphaproteobacteria</taxon>
        <taxon>Rhodobacterales</taxon>
        <taxon>Roseobacteraceae</taxon>
        <taxon>Aliisedimentitalea</taxon>
    </lineage>
</organism>
<reference evidence="1 2" key="1">
    <citation type="submission" date="2023-04" db="EMBL/GenBank/DDBJ databases">
        <title>Complete genome sequence of Alisedimentitalea scapharcae.</title>
        <authorList>
            <person name="Rong J.-C."/>
            <person name="Yi M.-L."/>
            <person name="Zhao Q."/>
        </authorList>
    </citation>
    <scope>NUCLEOTIDE SEQUENCE [LARGE SCALE GENOMIC DNA]</scope>
    <source>
        <strain evidence="1 2">KCTC 42119</strain>
    </source>
</reference>
<dbReference type="Pfam" id="PF14026">
    <property type="entry name" value="SCO4226-like"/>
    <property type="match status" value="1"/>
</dbReference>
<evidence type="ECO:0000313" key="1">
    <source>
        <dbReference type="EMBL" id="WZK88229.1"/>
    </source>
</evidence>
<dbReference type="EMBL" id="CP123584">
    <property type="protein sequence ID" value="WZK88229.1"/>
    <property type="molecule type" value="Genomic_DNA"/>
</dbReference>
<evidence type="ECO:0000313" key="2">
    <source>
        <dbReference type="Proteomes" id="UP001623232"/>
    </source>
</evidence>
<protein>
    <submittedName>
        <fullName evidence="1">DUF4242 domain-containing protein</fullName>
    </submittedName>
</protein>
<proteinExistence type="predicted"/>
<keyword evidence="2" id="KW-1185">Reference proteome</keyword>
<dbReference type="InterPro" id="IPR042557">
    <property type="entry name" value="SCO4226"/>
</dbReference>
<dbReference type="RefSeq" id="WP_406645608.1">
    <property type="nucleotide sequence ID" value="NZ_CP123584.1"/>
</dbReference>